<feature type="transmembrane region" description="Helical" evidence="8">
    <location>
        <begin position="71"/>
        <end position="93"/>
    </location>
</feature>
<feature type="transmembrane region" description="Helical" evidence="8">
    <location>
        <begin position="99"/>
        <end position="120"/>
    </location>
</feature>
<dbReference type="Pfam" id="PF01925">
    <property type="entry name" value="TauE"/>
    <property type="match status" value="1"/>
</dbReference>
<dbReference type="Proteomes" id="UP000315017">
    <property type="component" value="Chromosome"/>
</dbReference>
<gene>
    <name evidence="9" type="ORF">ETAA8_63350</name>
</gene>
<evidence type="ECO:0000256" key="7">
    <source>
        <dbReference type="ARBA" id="ARBA00023136"/>
    </source>
</evidence>
<feature type="transmembrane region" description="Helical" evidence="8">
    <location>
        <begin position="132"/>
        <end position="156"/>
    </location>
</feature>
<evidence type="ECO:0000256" key="5">
    <source>
        <dbReference type="ARBA" id="ARBA00022692"/>
    </source>
</evidence>
<comment type="subcellular location">
    <subcellularLocation>
        <location evidence="1 8">Cell membrane</location>
        <topology evidence="1 8">Multi-pass membrane protein</topology>
    </subcellularLocation>
</comment>
<dbReference type="InterPro" id="IPR002781">
    <property type="entry name" value="TM_pro_TauE-like"/>
</dbReference>
<dbReference type="RefSeq" id="WP_202921356.1">
    <property type="nucleotide sequence ID" value="NZ_CP036274.1"/>
</dbReference>
<keyword evidence="4 8" id="KW-1003">Cell membrane</keyword>
<evidence type="ECO:0000256" key="3">
    <source>
        <dbReference type="ARBA" id="ARBA00022448"/>
    </source>
</evidence>
<proteinExistence type="inferred from homology"/>
<feature type="transmembrane region" description="Helical" evidence="8">
    <location>
        <begin position="196"/>
        <end position="217"/>
    </location>
</feature>
<keyword evidence="7 8" id="KW-0472">Membrane</keyword>
<evidence type="ECO:0000256" key="8">
    <source>
        <dbReference type="RuleBase" id="RU363041"/>
    </source>
</evidence>
<feature type="transmembrane region" description="Helical" evidence="8">
    <location>
        <begin position="168"/>
        <end position="189"/>
    </location>
</feature>
<keyword evidence="5 8" id="KW-0812">Transmembrane</keyword>
<dbReference type="InterPro" id="IPR052017">
    <property type="entry name" value="TSUP"/>
</dbReference>
<accession>A0A517YLS6</accession>
<keyword evidence="6 8" id="KW-1133">Transmembrane helix</keyword>
<evidence type="ECO:0000256" key="4">
    <source>
        <dbReference type="ARBA" id="ARBA00022475"/>
    </source>
</evidence>
<evidence type="ECO:0000256" key="2">
    <source>
        <dbReference type="ARBA" id="ARBA00009142"/>
    </source>
</evidence>
<evidence type="ECO:0000313" key="10">
    <source>
        <dbReference type="Proteomes" id="UP000315017"/>
    </source>
</evidence>
<feature type="transmembrane region" description="Helical" evidence="8">
    <location>
        <begin position="229"/>
        <end position="247"/>
    </location>
</feature>
<dbReference type="PANTHER" id="PTHR30269">
    <property type="entry name" value="TRANSMEMBRANE PROTEIN YFCA"/>
    <property type="match status" value="1"/>
</dbReference>
<evidence type="ECO:0000256" key="6">
    <source>
        <dbReference type="ARBA" id="ARBA00022989"/>
    </source>
</evidence>
<evidence type="ECO:0000313" key="9">
    <source>
        <dbReference type="EMBL" id="QDU31182.1"/>
    </source>
</evidence>
<comment type="similarity">
    <text evidence="2 8">Belongs to the 4-toluene sulfonate uptake permease (TSUP) (TC 2.A.102) family.</text>
</comment>
<name>A0A517YLS6_9BACT</name>
<dbReference type="AlphaFoldDB" id="A0A517YLS6"/>
<sequence length="268" mass="28972">MPPYLTVLLILLASSVVQGAVGFAGGLFAIPLLLMMGISAPEAVSINMVASTVQNALGAWRLRREIDFRVAFRPTIIRFITLPLGVATLYWVGNANKDLASQVVGCIILLILAAQWLLSVPPQDQLHWAWEILAFSFGGFLLGLCGMGGPMMVLWVMAHRWPIIKAKAFLYFIFSTGMLPQAFFLWLFFGDEIFGAIGLGLAGIPSLIIGMLIGLKIGSHLPDHVIRRLTIAVLVVIALSSIIVPMLKSKPAAARLSAPYTTHGACHV</sequence>
<keyword evidence="3" id="KW-0813">Transport</keyword>
<dbReference type="KEGG" id="aagg:ETAA8_63350"/>
<organism evidence="9 10">
    <name type="scientific">Anatilimnocola aggregata</name>
    <dbReference type="NCBI Taxonomy" id="2528021"/>
    <lineage>
        <taxon>Bacteria</taxon>
        <taxon>Pseudomonadati</taxon>
        <taxon>Planctomycetota</taxon>
        <taxon>Planctomycetia</taxon>
        <taxon>Pirellulales</taxon>
        <taxon>Pirellulaceae</taxon>
        <taxon>Anatilimnocola</taxon>
    </lineage>
</organism>
<protein>
    <recommendedName>
        <fullName evidence="8">Probable membrane transporter protein</fullName>
    </recommendedName>
</protein>
<keyword evidence="10" id="KW-1185">Reference proteome</keyword>
<dbReference type="EMBL" id="CP036274">
    <property type="protein sequence ID" value="QDU31182.1"/>
    <property type="molecule type" value="Genomic_DNA"/>
</dbReference>
<dbReference type="GO" id="GO:0005886">
    <property type="term" value="C:plasma membrane"/>
    <property type="evidence" value="ECO:0007669"/>
    <property type="project" value="UniProtKB-SubCell"/>
</dbReference>
<dbReference type="PANTHER" id="PTHR30269:SF37">
    <property type="entry name" value="MEMBRANE TRANSPORTER PROTEIN"/>
    <property type="match status" value="1"/>
</dbReference>
<evidence type="ECO:0000256" key="1">
    <source>
        <dbReference type="ARBA" id="ARBA00004651"/>
    </source>
</evidence>
<reference evidence="9 10" key="1">
    <citation type="submission" date="2019-02" db="EMBL/GenBank/DDBJ databases">
        <title>Deep-cultivation of Planctomycetes and their phenomic and genomic characterization uncovers novel biology.</title>
        <authorList>
            <person name="Wiegand S."/>
            <person name="Jogler M."/>
            <person name="Boedeker C."/>
            <person name="Pinto D."/>
            <person name="Vollmers J."/>
            <person name="Rivas-Marin E."/>
            <person name="Kohn T."/>
            <person name="Peeters S.H."/>
            <person name="Heuer A."/>
            <person name="Rast P."/>
            <person name="Oberbeckmann S."/>
            <person name="Bunk B."/>
            <person name="Jeske O."/>
            <person name="Meyerdierks A."/>
            <person name="Storesund J.E."/>
            <person name="Kallscheuer N."/>
            <person name="Luecker S."/>
            <person name="Lage O.M."/>
            <person name="Pohl T."/>
            <person name="Merkel B.J."/>
            <person name="Hornburger P."/>
            <person name="Mueller R.-W."/>
            <person name="Bruemmer F."/>
            <person name="Labrenz M."/>
            <person name="Spormann A.M."/>
            <person name="Op den Camp H."/>
            <person name="Overmann J."/>
            <person name="Amann R."/>
            <person name="Jetten M.S.M."/>
            <person name="Mascher T."/>
            <person name="Medema M.H."/>
            <person name="Devos D.P."/>
            <person name="Kaster A.-K."/>
            <person name="Ovreas L."/>
            <person name="Rohde M."/>
            <person name="Galperin M.Y."/>
            <person name="Jogler C."/>
        </authorList>
    </citation>
    <scope>NUCLEOTIDE SEQUENCE [LARGE SCALE GENOMIC DNA]</scope>
    <source>
        <strain evidence="9 10">ETA_A8</strain>
    </source>
</reference>